<dbReference type="SUPFAM" id="SSF88946">
    <property type="entry name" value="Sigma2 domain of RNA polymerase sigma factors"/>
    <property type="match status" value="1"/>
</dbReference>
<keyword evidence="9" id="KW-1185">Reference proteome</keyword>
<evidence type="ECO:0000259" key="6">
    <source>
        <dbReference type="Pfam" id="PF04542"/>
    </source>
</evidence>
<dbReference type="InterPro" id="IPR014284">
    <property type="entry name" value="RNA_pol_sigma-70_dom"/>
</dbReference>
<dbReference type="Pfam" id="PF04542">
    <property type="entry name" value="Sigma70_r2"/>
    <property type="match status" value="1"/>
</dbReference>
<dbReference type="Pfam" id="PF08281">
    <property type="entry name" value="Sigma70_r4_2"/>
    <property type="match status" value="1"/>
</dbReference>
<evidence type="ECO:0000313" key="9">
    <source>
        <dbReference type="Proteomes" id="UP000290218"/>
    </source>
</evidence>
<comment type="similarity">
    <text evidence="1">Belongs to the sigma-70 factor family. ECF subfamily.</text>
</comment>
<reference evidence="8 9" key="1">
    <citation type="submission" date="2019-01" db="EMBL/GenBank/DDBJ databases">
        <title>Lacunisphaera sp. strain TWA-58.</title>
        <authorList>
            <person name="Chen W.-M."/>
        </authorList>
    </citation>
    <scope>NUCLEOTIDE SEQUENCE [LARGE SCALE GENOMIC DNA]</scope>
    <source>
        <strain evidence="8 9">TWA-58</strain>
    </source>
</reference>
<dbReference type="InterPro" id="IPR036388">
    <property type="entry name" value="WH-like_DNA-bd_sf"/>
</dbReference>
<keyword evidence="5" id="KW-0804">Transcription</keyword>
<dbReference type="OrthoDB" id="193693at2"/>
<dbReference type="SUPFAM" id="SSF88659">
    <property type="entry name" value="Sigma3 and sigma4 domains of RNA polymerase sigma factors"/>
    <property type="match status" value="1"/>
</dbReference>
<dbReference type="InterPro" id="IPR007627">
    <property type="entry name" value="RNA_pol_sigma70_r2"/>
</dbReference>
<feature type="domain" description="RNA polymerase sigma factor 70 region 4 type 2" evidence="7">
    <location>
        <begin position="135"/>
        <end position="185"/>
    </location>
</feature>
<accession>A0A4V1M673</accession>
<sequence length="194" mass="21665">MESEPGANPSDEELMGQLQAGDDAALAPLMQRWELPVKRFIFRLVGSTTEAEDLAQEVFFRIYTKRSTYRPGAKFSTWCFSIAANQAKNRLRWWKRRPTLSLSAWMDTGGDTEDQSAAGAQASDEAVRHERIATVRAAVAALPLDLRTALVLFEYEQQSMGEIAAALGCTPKAVENRLYRARQKLQQQLASLPT</sequence>
<organism evidence="8 9">
    <name type="scientific">Oleiharenicola lentus</name>
    <dbReference type="NCBI Taxonomy" id="2508720"/>
    <lineage>
        <taxon>Bacteria</taxon>
        <taxon>Pseudomonadati</taxon>
        <taxon>Verrucomicrobiota</taxon>
        <taxon>Opitutia</taxon>
        <taxon>Opitutales</taxon>
        <taxon>Opitutaceae</taxon>
        <taxon>Oleiharenicola</taxon>
    </lineage>
</organism>
<gene>
    <name evidence="8" type="ORF">ESB00_00430</name>
</gene>
<evidence type="ECO:0000256" key="1">
    <source>
        <dbReference type="ARBA" id="ARBA00010641"/>
    </source>
</evidence>
<evidence type="ECO:0000259" key="7">
    <source>
        <dbReference type="Pfam" id="PF08281"/>
    </source>
</evidence>
<dbReference type="NCBIfam" id="TIGR02937">
    <property type="entry name" value="sigma70-ECF"/>
    <property type="match status" value="1"/>
</dbReference>
<dbReference type="InterPro" id="IPR013325">
    <property type="entry name" value="RNA_pol_sigma_r2"/>
</dbReference>
<dbReference type="Gene3D" id="1.10.10.10">
    <property type="entry name" value="Winged helix-like DNA-binding domain superfamily/Winged helix DNA-binding domain"/>
    <property type="match status" value="1"/>
</dbReference>
<evidence type="ECO:0000256" key="5">
    <source>
        <dbReference type="ARBA" id="ARBA00023163"/>
    </source>
</evidence>
<evidence type="ECO:0000256" key="2">
    <source>
        <dbReference type="ARBA" id="ARBA00023015"/>
    </source>
</evidence>
<dbReference type="InterPro" id="IPR013324">
    <property type="entry name" value="RNA_pol_sigma_r3/r4-like"/>
</dbReference>
<dbReference type="Gene3D" id="1.10.1740.10">
    <property type="match status" value="1"/>
</dbReference>
<protein>
    <submittedName>
        <fullName evidence="8">Sigma-70 family RNA polymerase sigma factor</fullName>
    </submittedName>
</protein>
<evidence type="ECO:0000256" key="4">
    <source>
        <dbReference type="ARBA" id="ARBA00023125"/>
    </source>
</evidence>
<keyword evidence="3" id="KW-0731">Sigma factor</keyword>
<evidence type="ECO:0000256" key="3">
    <source>
        <dbReference type="ARBA" id="ARBA00023082"/>
    </source>
</evidence>
<dbReference type="PANTHER" id="PTHR43133">
    <property type="entry name" value="RNA POLYMERASE ECF-TYPE SIGMA FACTO"/>
    <property type="match status" value="1"/>
</dbReference>
<dbReference type="EMBL" id="SDHX01000001">
    <property type="protein sequence ID" value="RXK54399.1"/>
    <property type="molecule type" value="Genomic_DNA"/>
</dbReference>
<dbReference type="CDD" id="cd06171">
    <property type="entry name" value="Sigma70_r4"/>
    <property type="match status" value="1"/>
</dbReference>
<dbReference type="InterPro" id="IPR013249">
    <property type="entry name" value="RNA_pol_sigma70_r4_t2"/>
</dbReference>
<name>A0A4V1M673_9BACT</name>
<feature type="domain" description="RNA polymerase sigma-70 region 2" evidence="6">
    <location>
        <begin position="30"/>
        <end position="92"/>
    </location>
</feature>
<dbReference type="AlphaFoldDB" id="A0A4V1M673"/>
<proteinExistence type="inferred from homology"/>
<keyword evidence="4" id="KW-0238">DNA-binding</keyword>
<dbReference type="RefSeq" id="WP_129045764.1">
    <property type="nucleotide sequence ID" value="NZ_SDHX01000001.1"/>
</dbReference>
<dbReference type="GO" id="GO:0006352">
    <property type="term" value="P:DNA-templated transcription initiation"/>
    <property type="evidence" value="ECO:0007669"/>
    <property type="project" value="InterPro"/>
</dbReference>
<dbReference type="Proteomes" id="UP000290218">
    <property type="component" value="Unassembled WGS sequence"/>
</dbReference>
<dbReference type="GO" id="GO:0016987">
    <property type="term" value="F:sigma factor activity"/>
    <property type="evidence" value="ECO:0007669"/>
    <property type="project" value="UniProtKB-KW"/>
</dbReference>
<comment type="caution">
    <text evidence="8">The sequence shown here is derived from an EMBL/GenBank/DDBJ whole genome shotgun (WGS) entry which is preliminary data.</text>
</comment>
<evidence type="ECO:0000313" key="8">
    <source>
        <dbReference type="EMBL" id="RXK54399.1"/>
    </source>
</evidence>
<dbReference type="PANTHER" id="PTHR43133:SF8">
    <property type="entry name" value="RNA POLYMERASE SIGMA FACTOR HI_1459-RELATED"/>
    <property type="match status" value="1"/>
</dbReference>
<dbReference type="GO" id="GO:0003677">
    <property type="term" value="F:DNA binding"/>
    <property type="evidence" value="ECO:0007669"/>
    <property type="project" value="UniProtKB-KW"/>
</dbReference>
<keyword evidence="2" id="KW-0805">Transcription regulation</keyword>
<dbReference type="InterPro" id="IPR039425">
    <property type="entry name" value="RNA_pol_sigma-70-like"/>
</dbReference>